<sequence>MIALLIPIYFDMNVGCTESVRRRPDTDISLLFLAENACDGFCVGVLSTVKAQRHRVWSLSRISIAPAHALQIHVVRRDSQLHLPGLDSGALRVPSTHSLPLPPLSLLPFPLPDFLLLSNEKPSSNHFPVTPPPPPPPPPPPQPPTGRTISILS</sequence>
<dbReference type="GeneID" id="39583533"/>
<dbReference type="Proteomes" id="UP000272025">
    <property type="component" value="Unassembled WGS sequence"/>
</dbReference>
<proteinExistence type="predicted"/>
<reference evidence="2 3" key="1">
    <citation type="journal article" date="2018" name="Mol. Ecol.">
        <title>The obligate alkalophilic soda-lake fungus Sodiomyces alkalinus has shifted to a protein diet.</title>
        <authorList>
            <person name="Grum-Grzhimaylo A.A."/>
            <person name="Falkoski D.L."/>
            <person name="van den Heuvel J."/>
            <person name="Valero-Jimenez C.A."/>
            <person name="Min B."/>
            <person name="Choi I.G."/>
            <person name="Lipzen A."/>
            <person name="Daum C.G."/>
            <person name="Aanen D.K."/>
            <person name="Tsang A."/>
            <person name="Henrissat B."/>
            <person name="Bilanenko E.N."/>
            <person name="de Vries R.P."/>
            <person name="van Kan J.A.L."/>
            <person name="Grigoriev I.V."/>
            <person name="Debets A.J.M."/>
        </authorList>
    </citation>
    <scope>NUCLEOTIDE SEQUENCE [LARGE SCALE GENOMIC DNA]</scope>
    <source>
        <strain evidence="2 3">F11</strain>
    </source>
</reference>
<evidence type="ECO:0000256" key="1">
    <source>
        <dbReference type="SAM" id="MobiDB-lite"/>
    </source>
</evidence>
<dbReference type="RefSeq" id="XP_028464907.1">
    <property type="nucleotide sequence ID" value="XM_028615056.1"/>
</dbReference>
<protein>
    <submittedName>
        <fullName evidence="2">Uncharacterized protein</fullName>
    </submittedName>
</protein>
<feature type="region of interest" description="Disordered" evidence="1">
    <location>
        <begin position="122"/>
        <end position="153"/>
    </location>
</feature>
<feature type="compositionally biased region" description="Pro residues" evidence="1">
    <location>
        <begin position="129"/>
        <end position="144"/>
    </location>
</feature>
<evidence type="ECO:0000313" key="2">
    <source>
        <dbReference type="EMBL" id="ROT37101.1"/>
    </source>
</evidence>
<gene>
    <name evidence="2" type="ORF">SODALDRAFT_379587</name>
</gene>
<keyword evidence="3" id="KW-1185">Reference proteome</keyword>
<organism evidence="2 3">
    <name type="scientific">Sodiomyces alkalinus (strain CBS 110278 / VKM F-3762 / F11)</name>
    <name type="common">Alkaliphilic filamentous fungus</name>
    <dbReference type="NCBI Taxonomy" id="1314773"/>
    <lineage>
        <taxon>Eukaryota</taxon>
        <taxon>Fungi</taxon>
        <taxon>Dikarya</taxon>
        <taxon>Ascomycota</taxon>
        <taxon>Pezizomycotina</taxon>
        <taxon>Sordariomycetes</taxon>
        <taxon>Hypocreomycetidae</taxon>
        <taxon>Glomerellales</taxon>
        <taxon>Plectosphaerellaceae</taxon>
        <taxon>Sodiomyces</taxon>
    </lineage>
</organism>
<name>A0A3N2PRF9_SODAK</name>
<accession>A0A3N2PRF9</accession>
<dbReference type="EMBL" id="ML119057">
    <property type="protein sequence ID" value="ROT37101.1"/>
    <property type="molecule type" value="Genomic_DNA"/>
</dbReference>
<evidence type="ECO:0000313" key="3">
    <source>
        <dbReference type="Proteomes" id="UP000272025"/>
    </source>
</evidence>
<dbReference type="AlphaFoldDB" id="A0A3N2PRF9"/>